<dbReference type="SUPFAM" id="SSF89372">
    <property type="entry name" value="Fucose-specific lectin"/>
    <property type="match status" value="2"/>
</dbReference>
<evidence type="ECO:0000256" key="1">
    <source>
        <dbReference type="ARBA" id="ARBA00009042"/>
    </source>
</evidence>
<organism evidence="2 3">
    <name type="scientific">Ophiocordyceps polyrhachis-furcata BCC 54312</name>
    <dbReference type="NCBI Taxonomy" id="1330021"/>
    <lineage>
        <taxon>Eukaryota</taxon>
        <taxon>Fungi</taxon>
        <taxon>Dikarya</taxon>
        <taxon>Ascomycota</taxon>
        <taxon>Pezizomycotina</taxon>
        <taxon>Sordariomycetes</taxon>
        <taxon>Hypocreomycetidae</taxon>
        <taxon>Hypocreales</taxon>
        <taxon>Ophiocordycipitaceae</taxon>
        <taxon>Ophiocordyceps</taxon>
    </lineage>
</organism>
<proteinExistence type="inferred from homology"/>
<comment type="similarity">
    <text evidence="1">Belongs to the fungal fucose-specific lectin family.</text>
</comment>
<dbReference type="Pfam" id="PF07938">
    <property type="entry name" value="Fungal_lectin"/>
    <property type="match status" value="2"/>
</dbReference>
<keyword evidence="3" id="KW-1185">Reference proteome</keyword>
<dbReference type="OrthoDB" id="407298at2759"/>
<protein>
    <submittedName>
        <fullName evidence="2">Uncharacterized protein</fullName>
    </submittedName>
</protein>
<evidence type="ECO:0000313" key="3">
    <source>
        <dbReference type="Proteomes" id="UP000253664"/>
    </source>
</evidence>
<dbReference type="Gene3D" id="2.120.10.70">
    <property type="entry name" value="Fucose-specific lectin"/>
    <property type="match status" value="2"/>
</dbReference>
<comment type="caution">
    <text evidence="2">The sequence shown here is derived from an EMBL/GenBank/DDBJ whole genome shotgun (WGS) entry which is preliminary data.</text>
</comment>
<reference evidence="2 3" key="1">
    <citation type="journal article" date="2015" name="BMC Genomics">
        <title>Insights from the genome of Ophiocordyceps polyrhachis-furcata to pathogenicity and host specificity in insect fungi.</title>
        <authorList>
            <person name="Wichadakul D."/>
            <person name="Kobmoo N."/>
            <person name="Ingsriswang S."/>
            <person name="Tangphatsornruang S."/>
            <person name="Chantasingh D."/>
            <person name="Luangsa-ard J.J."/>
            <person name="Eurwilaichitr L."/>
        </authorList>
    </citation>
    <scope>NUCLEOTIDE SEQUENCE [LARGE SCALE GENOMIC DNA]</scope>
    <source>
        <strain evidence="2 3">BCC 54312</strain>
    </source>
</reference>
<dbReference type="Proteomes" id="UP000253664">
    <property type="component" value="Unassembled WGS sequence"/>
</dbReference>
<dbReference type="InterPro" id="IPR012475">
    <property type="entry name" value="Fungal_lectin"/>
</dbReference>
<dbReference type="EMBL" id="LKCN02000024">
    <property type="protein sequence ID" value="RCI07667.1"/>
    <property type="molecule type" value="Genomic_DNA"/>
</dbReference>
<dbReference type="AlphaFoldDB" id="A0A367KZT7"/>
<gene>
    <name evidence="2" type="ORF">L249_5758</name>
</gene>
<evidence type="ECO:0000313" key="2">
    <source>
        <dbReference type="EMBL" id="RCI07667.1"/>
    </source>
</evidence>
<accession>A0A367KZT7</accession>
<sequence length="341" mass="36864">MSSVNEIAFGTSLAAVSKGSSIRVYALDVNGGIREIKYEGKWSGGTSSNVLAKGRIGSPLAAASLGLDHIRIYYLDADCNIQEKCWDGKGWYDGSLGDAGFKVAPYSGGLSVIYLDGKSDVIRVYGQVEDEKIQEFKCNVTVPASRDLVTSLDDGGKGWQKGHTFDKALPGSSIAATTWSSTLTHIRPFMALELVPLFHCANNSSIAVYAEANFQLSVYYQTENLNITEVAWDGFSWNNSGFSIPDQPPRSAVAVTSWYKEYSVNIRLFYAAAACMFKEKEFSGGWFDGGFGEESVAGSCVAVIVADTLRTYVQVGNLTSGITEFAWSDGWVTSKDVLPPA</sequence>
<name>A0A367KZT7_9HYPO</name>